<protein>
    <submittedName>
        <fullName evidence="1">Uncharacterized protein</fullName>
    </submittedName>
</protein>
<keyword evidence="2" id="KW-1185">Reference proteome</keyword>
<evidence type="ECO:0000313" key="1">
    <source>
        <dbReference type="EMBL" id="KAE9596294.1"/>
    </source>
</evidence>
<dbReference type="PANTHER" id="PTHR31482:SF2">
    <property type="entry name" value="F-BOX DOMAIN-CONTAINING PROTEIN"/>
    <property type="match status" value="1"/>
</dbReference>
<accession>A0A6A4P741</accession>
<dbReference type="Proteomes" id="UP000447434">
    <property type="component" value="Chromosome 17"/>
</dbReference>
<evidence type="ECO:0000313" key="2">
    <source>
        <dbReference type="Proteomes" id="UP000447434"/>
    </source>
</evidence>
<organism evidence="1 2">
    <name type="scientific">Lupinus albus</name>
    <name type="common">White lupine</name>
    <name type="synonym">Lupinus termis</name>
    <dbReference type="NCBI Taxonomy" id="3870"/>
    <lineage>
        <taxon>Eukaryota</taxon>
        <taxon>Viridiplantae</taxon>
        <taxon>Streptophyta</taxon>
        <taxon>Embryophyta</taxon>
        <taxon>Tracheophyta</taxon>
        <taxon>Spermatophyta</taxon>
        <taxon>Magnoliopsida</taxon>
        <taxon>eudicotyledons</taxon>
        <taxon>Gunneridae</taxon>
        <taxon>Pentapetalae</taxon>
        <taxon>rosids</taxon>
        <taxon>fabids</taxon>
        <taxon>Fabales</taxon>
        <taxon>Fabaceae</taxon>
        <taxon>Papilionoideae</taxon>
        <taxon>50 kb inversion clade</taxon>
        <taxon>genistoids sensu lato</taxon>
        <taxon>core genistoids</taxon>
        <taxon>Genisteae</taxon>
        <taxon>Lupinus</taxon>
    </lineage>
</organism>
<reference evidence="2" key="1">
    <citation type="journal article" date="2020" name="Nat. Commun.">
        <title>Genome sequence of the cluster root forming white lupin.</title>
        <authorList>
            <person name="Hufnagel B."/>
            <person name="Marques A."/>
            <person name="Soriano A."/>
            <person name="Marques L."/>
            <person name="Divol F."/>
            <person name="Doumas P."/>
            <person name="Sallet E."/>
            <person name="Mancinotti D."/>
            <person name="Carrere S."/>
            <person name="Marande W."/>
            <person name="Arribat S."/>
            <person name="Keller J."/>
            <person name="Huneau C."/>
            <person name="Blein T."/>
            <person name="Aime D."/>
            <person name="Laguerre M."/>
            <person name="Taylor J."/>
            <person name="Schubert V."/>
            <person name="Nelson M."/>
            <person name="Geu-Flores F."/>
            <person name="Crespi M."/>
            <person name="Gallardo-Guerrero K."/>
            <person name="Delaux P.-M."/>
            <person name="Salse J."/>
            <person name="Berges H."/>
            <person name="Guyot R."/>
            <person name="Gouzy J."/>
            <person name="Peret B."/>
        </authorList>
    </citation>
    <scope>NUCLEOTIDE SEQUENCE [LARGE SCALE GENOMIC DNA]</scope>
    <source>
        <strain evidence="2">cv. Amiga</strain>
    </source>
</reference>
<name>A0A6A4P741_LUPAL</name>
<proteinExistence type="predicted"/>
<gene>
    <name evidence="1" type="ORF">Lalb_Chr17g0347781</name>
</gene>
<dbReference type="PANTHER" id="PTHR31482">
    <property type="entry name" value="ESTS AU081301(E20138)"/>
    <property type="match status" value="1"/>
</dbReference>
<sequence length="138" mass="16413">MLVYFITCISFFLFIKPLLFLKPLPSWASEVRWISLSLKSISEVFRNHFWLGFLCQIRARMSIGKKNLLTSKVVNVEDTQDMSVLDLPGLALKCILERLLLDQLHRKEERRRRRREKGEEKCKMELMIIEIRPKGQYV</sequence>
<comment type="caution">
    <text evidence="1">The sequence shown here is derived from an EMBL/GenBank/DDBJ whole genome shotgun (WGS) entry which is preliminary data.</text>
</comment>
<dbReference type="EMBL" id="WOCE01000017">
    <property type="protein sequence ID" value="KAE9596294.1"/>
    <property type="molecule type" value="Genomic_DNA"/>
</dbReference>
<dbReference type="AlphaFoldDB" id="A0A6A4P741"/>